<dbReference type="GO" id="GO:0005840">
    <property type="term" value="C:ribosome"/>
    <property type="evidence" value="ECO:0007669"/>
    <property type="project" value="UniProtKB-KW"/>
</dbReference>
<dbReference type="NCBIfam" id="TIGR00009">
    <property type="entry name" value="L28"/>
    <property type="match status" value="1"/>
</dbReference>
<dbReference type="GO" id="GO:1990904">
    <property type="term" value="C:ribonucleoprotein complex"/>
    <property type="evidence" value="ECO:0007669"/>
    <property type="project" value="UniProtKB-KW"/>
</dbReference>
<dbReference type="InterPro" id="IPR050096">
    <property type="entry name" value="Bacterial_rp_bL28"/>
</dbReference>
<organism evidence="6 7">
    <name type="scientific">Candidatus Buchananbacteria bacterium RIFCSPHIGHO2_02_FULL_56_16</name>
    <dbReference type="NCBI Taxonomy" id="1797542"/>
    <lineage>
        <taxon>Bacteria</taxon>
        <taxon>Candidatus Buchananiibacteriota</taxon>
    </lineage>
</organism>
<evidence type="ECO:0000313" key="6">
    <source>
        <dbReference type="EMBL" id="OGY52462.1"/>
    </source>
</evidence>
<evidence type="ECO:0000313" key="7">
    <source>
        <dbReference type="Proteomes" id="UP000177310"/>
    </source>
</evidence>
<evidence type="ECO:0000256" key="2">
    <source>
        <dbReference type="ARBA" id="ARBA00022980"/>
    </source>
</evidence>
<feature type="region of interest" description="Disordered" evidence="5">
    <location>
        <begin position="1"/>
        <end position="23"/>
    </location>
</feature>
<name>A0A1G1YJE1_9BACT</name>
<evidence type="ECO:0000256" key="4">
    <source>
        <dbReference type="ARBA" id="ARBA00035174"/>
    </source>
</evidence>
<dbReference type="Gene3D" id="2.30.170.40">
    <property type="entry name" value="Ribosomal protein L28/L24"/>
    <property type="match status" value="1"/>
</dbReference>
<dbReference type="GO" id="GO:0003735">
    <property type="term" value="F:structural constituent of ribosome"/>
    <property type="evidence" value="ECO:0007669"/>
    <property type="project" value="InterPro"/>
</dbReference>
<dbReference type="EMBL" id="MHIL01000003">
    <property type="protein sequence ID" value="OGY52462.1"/>
    <property type="molecule type" value="Genomic_DNA"/>
</dbReference>
<dbReference type="PANTHER" id="PTHR39080:SF1">
    <property type="entry name" value="LARGE RIBOSOMAL SUBUNIT PROTEIN BL28A"/>
    <property type="match status" value="1"/>
</dbReference>
<dbReference type="Pfam" id="PF00830">
    <property type="entry name" value="Ribosomal_L28"/>
    <property type="match status" value="1"/>
</dbReference>
<protein>
    <recommendedName>
        <fullName evidence="4">Large ribosomal subunit protein bL28</fullName>
    </recommendedName>
</protein>
<keyword evidence="2 6" id="KW-0689">Ribosomal protein</keyword>
<dbReference type="GO" id="GO:0006412">
    <property type="term" value="P:translation"/>
    <property type="evidence" value="ECO:0007669"/>
    <property type="project" value="InterPro"/>
</dbReference>
<dbReference type="InterPro" id="IPR037147">
    <property type="entry name" value="Ribosomal_bL28_sf"/>
</dbReference>
<dbReference type="PANTHER" id="PTHR39080">
    <property type="entry name" value="50S RIBOSOMAL PROTEIN L28"/>
    <property type="match status" value="1"/>
</dbReference>
<gene>
    <name evidence="6" type="ORF">A3J59_02110</name>
</gene>
<evidence type="ECO:0000256" key="5">
    <source>
        <dbReference type="SAM" id="MobiDB-lite"/>
    </source>
</evidence>
<dbReference type="InterPro" id="IPR001383">
    <property type="entry name" value="Ribosomal_bL28_bact-type"/>
</dbReference>
<dbReference type="AlphaFoldDB" id="A0A1G1YJE1"/>
<evidence type="ECO:0000256" key="1">
    <source>
        <dbReference type="ARBA" id="ARBA00008760"/>
    </source>
</evidence>
<comment type="caution">
    <text evidence="6">The sequence shown here is derived from an EMBL/GenBank/DDBJ whole genome shotgun (WGS) entry which is preliminary data.</text>
</comment>
<keyword evidence="3" id="KW-0687">Ribonucleoprotein</keyword>
<proteinExistence type="inferred from homology"/>
<comment type="similarity">
    <text evidence="1">Belongs to the bacterial ribosomal protein bL28 family.</text>
</comment>
<dbReference type="Proteomes" id="UP000177310">
    <property type="component" value="Unassembled WGS sequence"/>
</dbReference>
<sequence length="61" mass="6990">MASCERCGRSPLKGNARSHSNIKTIRRQKLNLQTKRVNGKKMLICANCLKSLNKPPRRKKK</sequence>
<dbReference type="InterPro" id="IPR026569">
    <property type="entry name" value="Ribosomal_bL28"/>
</dbReference>
<dbReference type="STRING" id="1797542.A3J59_02110"/>
<evidence type="ECO:0000256" key="3">
    <source>
        <dbReference type="ARBA" id="ARBA00023274"/>
    </source>
</evidence>
<dbReference type="InterPro" id="IPR034704">
    <property type="entry name" value="Ribosomal_bL28/bL31-like_sf"/>
</dbReference>
<accession>A0A1G1YJE1</accession>
<reference evidence="6 7" key="1">
    <citation type="journal article" date="2016" name="Nat. Commun.">
        <title>Thousands of microbial genomes shed light on interconnected biogeochemical processes in an aquifer system.</title>
        <authorList>
            <person name="Anantharaman K."/>
            <person name="Brown C.T."/>
            <person name="Hug L.A."/>
            <person name="Sharon I."/>
            <person name="Castelle C.J."/>
            <person name="Probst A.J."/>
            <person name="Thomas B.C."/>
            <person name="Singh A."/>
            <person name="Wilkins M.J."/>
            <person name="Karaoz U."/>
            <person name="Brodie E.L."/>
            <person name="Williams K.H."/>
            <person name="Hubbard S.S."/>
            <person name="Banfield J.F."/>
        </authorList>
    </citation>
    <scope>NUCLEOTIDE SEQUENCE [LARGE SCALE GENOMIC DNA]</scope>
</reference>
<dbReference type="SUPFAM" id="SSF143800">
    <property type="entry name" value="L28p-like"/>
    <property type="match status" value="1"/>
</dbReference>